<reference evidence="4 5" key="1">
    <citation type="submission" date="2019-11" db="EMBL/GenBank/DDBJ databases">
        <authorList>
            <person name="Zhang J."/>
            <person name="Sun C."/>
        </authorList>
    </citation>
    <scope>NUCLEOTIDE SEQUENCE [LARGE SCALE GENOMIC DNA]</scope>
    <source>
        <strain evidence="5">sp2</strain>
    </source>
</reference>
<dbReference type="Proteomes" id="UP000427716">
    <property type="component" value="Chromosome"/>
</dbReference>
<dbReference type="InterPro" id="IPR001789">
    <property type="entry name" value="Sig_transdc_resp-reg_receiver"/>
</dbReference>
<proteinExistence type="predicted"/>
<dbReference type="PANTHER" id="PTHR44591">
    <property type="entry name" value="STRESS RESPONSE REGULATOR PROTEIN 1"/>
    <property type="match status" value="1"/>
</dbReference>
<sequence>MGYMPRLGSLLGLRTKSADRRRGRRYEASRGLRILVIDDSKTVVKILSRMLSQNEFEPIAAGDAETGLELARQYPPDLIFLDILLPGMNGFAALRRLRQDPSTADVPVIMISGDEQSMARMVLDRLGSDDFMKKPFGRAEVFTRIEGLVRNGRLPQRLNPSAFDRQAI</sequence>
<evidence type="ECO:0000256" key="1">
    <source>
        <dbReference type="ARBA" id="ARBA00022553"/>
    </source>
</evidence>
<feature type="modified residue" description="4-aspartylphosphate" evidence="2">
    <location>
        <position position="82"/>
    </location>
</feature>
<dbReference type="Gene3D" id="3.40.50.2300">
    <property type="match status" value="1"/>
</dbReference>
<keyword evidence="5" id="KW-1185">Reference proteome</keyword>
<evidence type="ECO:0000313" key="5">
    <source>
        <dbReference type="Proteomes" id="UP000427716"/>
    </source>
</evidence>
<dbReference type="InterPro" id="IPR050595">
    <property type="entry name" value="Bact_response_regulator"/>
</dbReference>
<evidence type="ECO:0000259" key="3">
    <source>
        <dbReference type="PROSITE" id="PS50110"/>
    </source>
</evidence>
<dbReference type="Pfam" id="PF00072">
    <property type="entry name" value="Response_reg"/>
    <property type="match status" value="1"/>
</dbReference>
<feature type="domain" description="Response regulatory" evidence="3">
    <location>
        <begin position="33"/>
        <end position="149"/>
    </location>
</feature>
<protein>
    <submittedName>
        <fullName evidence="4">Response regulator</fullName>
    </submittedName>
</protein>
<name>A0A6I6D6M5_9GAMM</name>
<gene>
    <name evidence="4" type="ORF">GM160_09555</name>
</gene>
<dbReference type="RefSeq" id="WP_156574819.1">
    <property type="nucleotide sequence ID" value="NZ_CP046415.1"/>
</dbReference>
<accession>A0A6I6D6M5</accession>
<dbReference type="GO" id="GO:0000160">
    <property type="term" value="P:phosphorelay signal transduction system"/>
    <property type="evidence" value="ECO:0007669"/>
    <property type="project" value="InterPro"/>
</dbReference>
<dbReference type="KEGG" id="ghl:GM160_09555"/>
<dbReference type="EMBL" id="CP046415">
    <property type="protein sequence ID" value="QGT79111.1"/>
    <property type="molecule type" value="Genomic_DNA"/>
</dbReference>
<dbReference type="AlphaFoldDB" id="A0A6I6D6M5"/>
<organism evidence="4 5">
    <name type="scientific">Guyparkeria halophila</name>
    <dbReference type="NCBI Taxonomy" id="47960"/>
    <lineage>
        <taxon>Bacteria</taxon>
        <taxon>Pseudomonadati</taxon>
        <taxon>Pseudomonadota</taxon>
        <taxon>Gammaproteobacteria</taxon>
        <taxon>Chromatiales</taxon>
        <taxon>Thioalkalibacteraceae</taxon>
        <taxon>Guyparkeria</taxon>
    </lineage>
</organism>
<dbReference type="SUPFAM" id="SSF52172">
    <property type="entry name" value="CheY-like"/>
    <property type="match status" value="1"/>
</dbReference>
<dbReference type="PANTHER" id="PTHR44591:SF3">
    <property type="entry name" value="RESPONSE REGULATORY DOMAIN-CONTAINING PROTEIN"/>
    <property type="match status" value="1"/>
</dbReference>
<dbReference type="PROSITE" id="PS50110">
    <property type="entry name" value="RESPONSE_REGULATORY"/>
    <property type="match status" value="1"/>
</dbReference>
<dbReference type="InterPro" id="IPR011006">
    <property type="entry name" value="CheY-like_superfamily"/>
</dbReference>
<keyword evidence="1 2" id="KW-0597">Phosphoprotein</keyword>
<evidence type="ECO:0000256" key="2">
    <source>
        <dbReference type="PROSITE-ProRule" id="PRU00169"/>
    </source>
</evidence>
<dbReference type="SMART" id="SM00448">
    <property type="entry name" value="REC"/>
    <property type="match status" value="1"/>
</dbReference>
<evidence type="ECO:0000313" key="4">
    <source>
        <dbReference type="EMBL" id="QGT79111.1"/>
    </source>
</evidence>